<dbReference type="EMBL" id="WMBA01000036">
    <property type="protein sequence ID" value="MTD56563.1"/>
    <property type="molecule type" value="Genomic_DNA"/>
</dbReference>
<feature type="chain" id="PRO_5038360862" description="DUF2946 domain-containing protein" evidence="2">
    <location>
        <begin position="19"/>
        <end position="119"/>
    </location>
</feature>
<dbReference type="OrthoDB" id="9948104at2"/>
<organism evidence="3 4">
    <name type="scientific">Amycolatopsis pithecellobii</name>
    <dbReference type="NCBI Taxonomy" id="664692"/>
    <lineage>
        <taxon>Bacteria</taxon>
        <taxon>Bacillati</taxon>
        <taxon>Actinomycetota</taxon>
        <taxon>Actinomycetes</taxon>
        <taxon>Pseudonocardiales</taxon>
        <taxon>Pseudonocardiaceae</taxon>
        <taxon>Amycolatopsis</taxon>
    </lineage>
</organism>
<comment type="caution">
    <text evidence="3">The sequence shown here is derived from an EMBL/GenBank/DDBJ whole genome shotgun (WGS) entry which is preliminary data.</text>
</comment>
<protein>
    <recommendedName>
        <fullName evidence="5">DUF2946 domain-containing protein</fullName>
    </recommendedName>
</protein>
<feature type="signal peptide" evidence="2">
    <location>
        <begin position="1"/>
        <end position="18"/>
    </location>
</feature>
<reference evidence="3 4" key="1">
    <citation type="submission" date="2019-11" db="EMBL/GenBank/DDBJ databases">
        <title>Draft genome of Amycolatopsis RM579.</title>
        <authorList>
            <person name="Duangmal K."/>
            <person name="Mingma R."/>
        </authorList>
    </citation>
    <scope>NUCLEOTIDE SEQUENCE [LARGE SCALE GENOMIC DNA]</scope>
    <source>
        <strain evidence="3 4">RM579</strain>
    </source>
</reference>
<keyword evidence="1" id="KW-1133">Transmembrane helix</keyword>
<proteinExistence type="predicted"/>
<dbReference type="Proteomes" id="UP000440096">
    <property type="component" value="Unassembled WGS sequence"/>
</dbReference>
<keyword evidence="2" id="KW-0732">Signal</keyword>
<dbReference type="AlphaFoldDB" id="A0A6N7Z3M6"/>
<evidence type="ECO:0000256" key="2">
    <source>
        <dbReference type="SAM" id="SignalP"/>
    </source>
</evidence>
<evidence type="ECO:0000256" key="1">
    <source>
        <dbReference type="SAM" id="Phobius"/>
    </source>
</evidence>
<gene>
    <name evidence="3" type="ORF">GKO32_21685</name>
</gene>
<evidence type="ECO:0000313" key="3">
    <source>
        <dbReference type="EMBL" id="MTD56563.1"/>
    </source>
</evidence>
<evidence type="ECO:0008006" key="5">
    <source>
        <dbReference type="Google" id="ProtNLM"/>
    </source>
</evidence>
<feature type="transmembrane region" description="Helical" evidence="1">
    <location>
        <begin position="55"/>
        <end position="81"/>
    </location>
</feature>
<keyword evidence="1" id="KW-0472">Membrane</keyword>
<accession>A0A6N7Z3M6</accession>
<keyword evidence="4" id="KW-1185">Reference proteome</keyword>
<sequence>MLLAVLALGLIAMHHAPAEHGSADGAAMSVVAMTAEPSPTLSAAPMTDDHGMGAMLHQCLAVLGQLTFGALLVLLLVLGFARLTTRHRVPSPRARARAPDRPAGSGGRSLLTSVCVLRL</sequence>
<keyword evidence="1" id="KW-0812">Transmembrane</keyword>
<evidence type="ECO:0000313" key="4">
    <source>
        <dbReference type="Proteomes" id="UP000440096"/>
    </source>
</evidence>
<name>A0A6N7Z3M6_9PSEU</name>